<dbReference type="InterPro" id="IPR047197">
    <property type="entry name" value="THYN1-like_EVE"/>
</dbReference>
<keyword evidence="3" id="KW-1185">Reference proteome</keyword>
<protein>
    <recommendedName>
        <fullName evidence="1">EVE domain-containing protein</fullName>
    </recommendedName>
</protein>
<dbReference type="SUPFAM" id="SSF88697">
    <property type="entry name" value="PUA domain-like"/>
    <property type="match status" value="1"/>
</dbReference>
<dbReference type="Proteomes" id="UP000002431">
    <property type="component" value="Chromosome"/>
</dbReference>
<evidence type="ECO:0000313" key="2">
    <source>
        <dbReference type="EMBL" id="ABF46320.1"/>
    </source>
</evidence>
<dbReference type="EMBL" id="CP000359">
    <property type="protein sequence ID" value="ABF46320.1"/>
    <property type="molecule type" value="Genomic_DNA"/>
</dbReference>
<feature type="domain" description="EVE" evidence="1">
    <location>
        <begin position="15"/>
        <end position="157"/>
    </location>
</feature>
<organism evidence="2 3">
    <name type="scientific">Deinococcus geothermalis (strain DSM 11300 / CIP 105573 / AG-3a)</name>
    <dbReference type="NCBI Taxonomy" id="319795"/>
    <lineage>
        <taxon>Bacteria</taxon>
        <taxon>Thermotogati</taxon>
        <taxon>Deinococcota</taxon>
        <taxon>Deinococci</taxon>
        <taxon>Deinococcales</taxon>
        <taxon>Deinococcaceae</taxon>
        <taxon>Deinococcus</taxon>
    </lineage>
</organism>
<dbReference type="Gene3D" id="3.10.590.10">
    <property type="entry name" value="ph1033 like domains"/>
    <property type="match status" value="1"/>
</dbReference>
<dbReference type="InterPro" id="IPR002740">
    <property type="entry name" value="EVE_domain"/>
</dbReference>
<evidence type="ECO:0000259" key="1">
    <source>
        <dbReference type="Pfam" id="PF01878"/>
    </source>
</evidence>
<name>Q1IWR4_DEIGD</name>
<dbReference type="InterPro" id="IPR052181">
    <property type="entry name" value="5hmC_binding"/>
</dbReference>
<dbReference type="PANTHER" id="PTHR14087:SF7">
    <property type="entry name" value="THYMOCYTE NUCLEAR PROTEIN 1"/>
    <property type="match status" value="1"/>
</dbReference>
<dbReference type="InterPro" id="IPR015947">
    <property type="entry name" value="PUA-like_sf"/>
</dbReference>
<reference evidence="2" key="1">
    <citation type="submission" date="2006-04" db="EMBL/GenBank/DDBJ databases">
        <title>Complete sequence of chromosome of Deinococcus geothermalis DSM 11300.</title>
        <authorList>
            <consortium name="US DOE Joint Genome Institute"/>
            <person name="Copeland A."/>
            <person name="Lucas S."/>
            <person name="Lapidus A."/>
            <person name="Barry K."/>
            <person name="Detter J.C."/>
            <person name="Glavina del Rio T."/>
            <person name="Hammon N."/>
            <person name="Israni S."/>
            <person name="Dalin E."/>
            <person name="Tice H."/>
            <person name="Pitluck S."/>
            <person name="Brettin T."/>
            <person name="Bruce D."/>
            <person name="Han C."/>
            <person name="Tapia R."/>
            <person name="Saunders E."/>
            <person name="Gilna P."/>
            <person name="Schmutz J."/>
            <person name="Larimer F."/>
            <person name="Land M."/>
            <person name="Hauser L."/>
            <person name="Kyrpides N."/>
            <person name="Kim E."/>
            <person name="Daly M.J."/>
            <person name="Fredrickson J.K."/>
            <person name="Makarova K.S."/>
            <person name="Gaidamakova E.K."/>
            <person name="Zhai M."/>
            <person name="Richardson P."/>
        </authorList>
    </citation>
    <scope>NUCLEOTIDE SEQUENCE</scope>
    <source>
        <strain evidence="2">DSM 11300</strain>
    </source>
</reference>
<sequence>MSARYLPPMLPASPRFWLLKSEPHVFGYPDLVRLGREPWNGVRNYQARNFLREMRAGDLCLFYHSNAKPAGVAGVAQVVREAYPDNLQFDPESPYYDPKSTPENPRWSMVDVAPVLAFPAVLPLDTLRALPEWQDSPLIRKGNRLSVLPVTEEQFTAALAAAGVGLPDIPARRLSRHQRTASAARQSGR</sequence>
<dbReference type="PANTHER" id="PTHR14087">
    <property type="entry name" value="THYMOCYTE NUCLEAR PROTEIN 1"/>
    <property type="match status" value="1"/>
</dbReference>
<dbReference type="Pfam" id="PF01878">
    <property type="entry name" value="EVE"/>
    <property type="match status" value="1"/>
</dbReference>
<dbReference type="CDD" id="cd21133">
    <property type="entry name" value="EVE"/>
    <property type="match status" value="1"/>
</dbReference>
<accession>Q1IWR4</accession>
<dbReference type="STRING" id="319795.Dgeo_2026"/>
<evidence type="ECO:0000313" key="3">
    <source>
        <dbReference type="Proteomes" id="UP000002431"/>
    </source>
</evidence>
<dbReference type="AlphaFoldDB" id="Q1IWR4"/>
<gene>
    <name evidence="2" type="ordered locus">Dgeo_2026</name>
</gene>
<dbReference type="KEGG" id="dge:Dgeo_2026"/>
<proteinExistence type="predicted"/>
<dbReference type="eggNOG" id="COG2947">
    <property type="taxonomic scope" value="Bacteria"/>
</dbReference>
<dbReference type="HOGENOM" id="CLU_041799_2_2_0"/>